<keyword evidence="5" id="KW-0804">Transcription</keyword>
<feature type="DNA-binding region" description="OmpR/PhoB-type" evidence="7">
    <location>
        <begin position="137"/>
        <end position="235"/>
    </location>
</feature>
<dbReference type="PROSITE" id="PS51755">
    <property type="entry name" value="OMPR_PHOB"/>
    <property type="match status" value="1"/>
</dbReference>
<dbReference type="Gene3D" id="6.10.250.690">
    <property type="match status" value="1"/>
</dbReference>
<evidence type="ECO:0000256" key="2">
    <source>
        <dbReference type="ARBA" id="ARBA00023012"/>
    </source>
</evidence>
<evidence type="ECO:0000256" key="3">
    <source>
        <dbReference type="ARBA" id="ARBA00023015"/>
    </source>
</evidence>
<name>A0A383R9M8_PAEAL</name>
<dbReference type="Gene3D" id="1.10.10.10">
    <property type="entry name" value="Winged helix-like DNA-binding domain superfamily/Winged helix DNA-binding domain"/>
    <property type="match status" value="1"/>
</dbReference>
<dbReference type="GO" id="GO:0006355">
    <property type="term" value="P:regulation of DNA-templated transcription"/>
    <property type="evidence" value="ECO:0007669"/>
    <property type="project" value="InterPro"/>
</dbReference>
<dbReference type="FunFam" id="3.40.50.2300:FF:000001">
    <property type="entry name" value="DNA-binding response regulator PhoB"/>
    <property type="match status" value="1"/>
</dbReference>
<dbReference type="EMBL" id="LS992241">
    <property type="protein sequence ID" value="SYX83493.1"/>
    <property type="molecule type" value="Genomic_DNA"/>
</dbReference>
<dbReference type="GO" id="GO:0000156">
    <property type="term" value="F:phosphorelay response regulator activity"/>
    <property type="evidence" value="ECO:0007669"/>
    <property type="project" value="TreeGrafter"/>
</dbReference>
<evidence type="ECO:0000256" key="1">
    <source>
        <dbReference type="ARBA" id="ARBA00022553"/>
    </source>
</evidence>
<feature type="domain" description="Response regulatory" evidence="8">
    <location>
        <begin position="12"/>
        <end position="125"/>
    </location>
</feature>
<dbReference type="GO" id="GO:0032993">
    <property type="term" value="C:protein-DNA complex"/>
    <property type="evidence" value="ECO:0007669"/>
    <property type="project" value="TreeGrafter"/>
</dbReference>
<protein>
    <submittedName>
        <fullName evidence="10">Two-component response regulator [YkoH]</fullName>
    </submittedName>
</protein>
<dbReference type="Pfam" id="PF00486">
    <property type="entry name" value="Trans_reg_C"/>
    <property type="match status" value="1"/>
</dbReference>
<dbReference type="CDD" id="cd17574">
    <property type="entry name" value="REC_OmpR"/>
    <property type="match status" value="1"/>
</dbReference>
<feature type="modified residue" description="4-aspartylphosphate" evidence="6">
    <location>
        <position position="61"/>
    </location>
</feature>
<evidence type="ECO:0000256" key="7">
    <source>
        <dbReference type="PROSITE-ProRule" id="PRU01091"/>
    </source>
</evidence>
<proteinExistence type="predicted"/>
<evidence type="ECO:0000256" key="6">
    <source>
        <dbReference type="PROSITE-ProRule" id="PRU00169"/>
    </source>
</evidence>
<keyword evidence="2" id="KW-0902">Two-component regulatory system</keyword>
<evidence type="ECO:0000256" key="5">
    <source>
        <dbReference type="ARBA" id="ARBA00023163"/>
    </source>
</evidence>
<organism evidence="10 11">
    <name type="scientific">Paenibacillus alvei</name>
    <name type="common">Bacillus alvei</name>
    <dbReference type="NCBI Taxonomy" id="44250"/>
    <lineage>
        <taxon>Bacteria</taxon>
        <taxon>Bacillati</taxon>
        <taxon>Bacillota</taxon>
        <taxon>Bacilli</taxon>
        <taxon>Bacillales</taxon>
        <taxon>Paenibacillaceae</taxon>
        <taxon>Paenibacillus</taxon>
    </lineage>
</organism>
<dbReference type="SMART" id="SM00448">
    <property type="entry name" value="REC"/>
    <property type="match status" value="1"/>
</dbReference>
<dbReference type="SUPFAM" id="SSF52172">
    <property type="entry name" value="CheY-like"/>
    <property type="match status" value="1"/>
</dbReference>
<feature type="domain" description="OmpR/PhoB-type" evidence="9">
    <location>
        <begin position="137"/>
        <end position="235"/>
    </location>
</feature>
<evidence type="ECO:0000256" key="4">
    <source>
        <dbReference type="ARBA" id="ARBA00023125"/>
    </source>
</evidence>
<keyword evidence="4 7" id="KW-0238">DNA-binding</keyword>
<dbReference type="Gene3D" id="3.40.50.2300">
    <property type="match status" value="1"/>
</dbReference>
<dbReference type="PROSITE" id="PS50110">
    <property type="entry name" value="RESPONSE_REGULATORY"/>
    <property type="match status" value="1"/>
</dbReference>
<dbReference type="InterPro" id="IPR011006">
    <property type="entry name" value="CheY-like_superfamily"/>
</dbReference>
<keyword evidence="3" id="KW-0805">Transcription regulation</keyword>
<keyword evidence="1 6" id="KW-0597">Phosphoprotein</keyword>
<dbReference type="PANTHER" id="PTHR48111:SF22">
    <property type="entry name" value="REGULATOR OF RPOS"/>
    <property type="match status" value="1"/>
</dbReference>
<dbReference type="AlphaFoldDB" id="A0A383R9M8"/>
<dbReference type="PANTHER" id="PTHR48111">
    <property type="entry name" value="REGULATOR OF RPOS"/>
    <property type="match status" value="1"/>
</dbReference>
<dbReference type="Pfam" id="PF00072">
    <property type="entry name" value="Response_reg"/>
    <property type="match status" value="1"/>
</dbReference>
<dbReference type="CDD" id="cd00383">
    <property type="entry name" value="trans_reg_C"/>
    <property type="match status" value="1"/>
</dbReference>
<evidence type="ECO:0000259" key="9">
    <source>
        <dbReference type="PROSITE" id="PS51755"/>
    </source>
</evidence>
<dbReference type="InterPro" id="IPR039420">
    <property type="entry name" value="WalR-like"/>
</dbReference>
<dbReference type="InterPro" id="IPR001867">
    <property type="entry name" value="OmpR/PhoB-type_DNA-bd"/>
</dbReference>
<gene>
    <name evidence="10" type="primary">ykoG</name>
    <name evidence="10" type="ORF">PBLR_11915</name>
</gene>
<dbReference type="InterPro" id="IPR001789">
    <property type="entry name" value="Sig_transdc_resp-reg_receiver"/>
</dbReference>
<evidence type="ECO:0000259" key="8">
    <source>
        <dbReference type="PROSITE" id="PS50110"/>
    </source>
</evidence>
<sequence length="236" mass="27295">MCKRGEHMSAHSILLVEDEQSVSQFIQLELEHEGYEVLVAVDGEQALEFFQQGEWSLILLDWMLPKLNGLEVCRRIRRVSDVPIILLSARDYVGDVIAGLDTGADDYITKPFEIEELLARIRTALRRPNHAANPEEKEVYQLADLILDVKKRVVTRAGDRIELTQREFELLQYLMEHLGEVIGREQLLSSVWGYDFVGETNVVDVYIRYLRNKLDRGYQHKLIQTVRGVGYVLREP</sequence>
<dbReference type="InterPro" id="IPR036388">
    <property type="entry name" value="WH-like_DNA-bd_sf"/>
</dbReference>
<evidence type="ECO:0000313" key="11">
    <source>
        <dbReference type="Proteomes" id="UP000304148"/>
    </source>
</evidence>
<evidence type="ECO:0000313" key="10">
    <source>
        <dbReference type="EMBL" id="SYX83493.1"/>
    </source>
</evidence>
<dbReference type="Proteomes" id="UP000304148">
    <property type="component" value="Chromosome"/>
</dbReference>
<reference evidence="11" key="1">
    <citation type="submission" date="2018-08" db="EMBL/GenBank/DDBJ databases">
        <authorList>
            <person name="Chevrot R."/>
        </authorList>
    </citation>
    <scope>NUCLEOTIDE SEQUENCE [LARGE SCALE GENOMIC DNA]</scope>
</reference>
<accession>A0A383R9M8</accession>
<dbReference type="FunFam" id="1.10.10.10:FF:000005">
    <property type="entry name" value="Two-component system response regulator"/>
    <property type="match status" value="1"/>
</dbReference>
<dbReference type="GO" id="GO:0005829">
    <property type="term" value="C:cytosol"/>
    <property type="evidence" value="ECO:0007669"/>
    <property type="project" value="TreeGrafter"/>
</dbReference>
<dbReference type="SMART" id="SM00862">
    <property type="entry name" value="Trans_reg_C"/>
    <property type="match status" value="1"/>
</dbReference>
<dbReference type="InterPro" id="IPR016032">
    <property type="entry name" value="Sig_transdc_resp-reg_C-effctor"/>
</dbReference>
<dbReference type="SUPFAM" id="SSF46894">
    <property type="entry name" value="C-terminal effector domain of the bipartite response regulators"/>
    <property type="match status" value="1"/>
</dbReference>
<dbReference type="GO" id="GO:0000976">
    <property type="term" value="F:transcription cis-regulatory region binding"/>
    <property type="evidence" value="ECO:0007669"/>
    <property type="project" value="TreeGrafter"/>
</dbReference>